<dbReference type="OrthoDB" id="6118231at2759"/>
<dbReference type="AlphaFoldDB" id="A0A834HN97"/>
<feature type="signal peptide" evidence="1">
    <location>
        <begin position="1"/>
        <end position="23"/>
    </location>
</feature>
<accession>A0A834HN97</accession>
<dbReference type="InterPro" id="IPR036397">
    <property type="entry name" value="RNaseH_sf"/>
</dbReference>
<dbReference type="GO" id="GO:0003676">
    <property type="term" value="F:nucleic acid binding"/>
    <property type="evidence" value="ECO:0007669"/>
    <property type="project" value="InterPro"/>
</dbReference>
<keyword evidence="1" id="KW-0732">Signal</keyword>
<evidence type="ECO:0000256" key="1">
    <source>
        <dbReference type="SAM" id="SignalP"/>
    </source>
</evidence>
<evidence type="ECO:0000313" key="2">
    <source>
        <dbReference type="EMBL" id="KAF7264894.1"/>
    </source>
</evidence>
<dbReference type="Gene3D" id="3.30.420.10">
    <property type="entry name" value="Ribonuclease H-like superfamily/Ribonuclease H"/>
    <property type="match status" value="1"/>
</dbReference>
<evidence type="ECO:0008006" key="4">
    <source>
        <dbReference type="Google" id="ProtNLM"/>
    </source>
</evidence>
<keyword evidence="3" id="KW-1185">Reference proteome</keyword>
<reference evidence="2" key="1">
    <citation type="submission" date="2020-08" db="EMBL/GenBank/DDBJ databases">
        <title>Genome sequencing and assembly of the red palm weevil Rhynchophorus ferrugineus.</title>
        <authorList>
            <person name="Dias G.B."/>
            <person name="Bergman C.M."/>
            <person name="Manee M."/>
        </authorList>
    </citation>
    <scope>NUCLEOTIDE SEQUENCE</scope>
    <source>
        <strain evidence="2">AA-2017</strain>
        <tissue evidence="2">Whole larva</tissue>
    </source>
</reference>
<organism evidence="2 3">
    <name type="scientific">Rhynchophorus ferrugineus</name>
    <name type="common">Red palm weevil</name>
    <name type="synonym">Curculio ferrugineus</name>
    <dbReference type="NCBI Taxonomy" id="354439"/>
    <lineage>
        <taxon>Eukaryota</taxon>
        <taxon>Metazoa</taxon>
        <taxon>Ecdysozoa</taxon>
        <taxon>Arthropoda</taxon>
        <taxon>Hexapoda</taxon>
        <taxon>Insecta</taxon>
        <taxon>Pterygota</taxon>
        <taxon>Neoptera</taxon>
        <taxon>Endopterygota</taxon>
        <taxon>Coleoptera</taxon>
        <taxon>Polyphaga</taxon>
        <taxon>Cucujiformia</taxon>
        <taxon>Curculionidae</taxon>
        <taxon>Dryophthorinae</taxon>
        <taxon>Rhynchophorus</taxon>
    </lineage>
</organism>
<proteinExistence type="predicted"/>
<sequence length="132" mass="16245">MDQKQFWVLILHYFLMGINTIQAKQWLETFYKDSTLSETTIKLKLHELTNIVRTSKERVGFIMYEYLTMIRLCSKWVQRWPIVDQKQERVDDSEQYLVMFKHNKPEFLRRYMTMDETWIHHFTPESKRSSSK</sequence>
<comment type="caution">
    <text evidence="2">The sequence shown here is derived from an EMBL/GenBank/DDBJ whole genome shotgun (WGS) entry which is preliminary data.</text>
</comment>
<dbReference type="InterPro" id="IPR052709">
    <property type="entry name" value="Transposase-MT_Hybrid"/>
</dbReference>
<name>A0A834HN97_RHYFE</name>
<evidence type="ECO:0000313" key="3">
    <source>
        <dbReference type="Proteomes" id="UP000625711"/>
    </source>
</evidence>
<feature type="chain" id="PRO_5032874651" description="Transposase" evidence="1">
    <location>
        <begin position="24"/>
        <end position="132"/>
    </location>
</feature>
<gene>
    <name evidence="2" type="ORF">GWI33_021975</name>
</gene>
<protein>
    <recommendedName>
        <fullName evidence="4">Transposase</fullName>
    </recommendedName>
</protein>
<dbReference type="PANTHER" id="PTHR46060">
    <property type="entry name" value="MARINER MOS1 TRANSPOSASE-LIKE PROTEIN"/>
    <property type="match status" value="1"/>
</dbReference>
<dbReference type="EMBL" id="JAACXV010015625">
    <property type="protein sequence ID" value="KAF7264894.1"/>
    <property type="molecule type" value="Genomic_DNA"/>
</dbReference>
<dbReference type="PANTHER" id="PTHR46060:SF1">
    <property type="entry name" value="MARINER MOS1 TRANSPOSASE-LIKE PROTEIN"/>
    <property type="match status" value="1"/>
</dbReference>
<dbReference type="Proteomes" id="UP000625711">
    <property type="component" value="Unassembled WGS sequence"/>
</dbReference>